<dbReference type="InterPro" id="IPR001672">
    <property type="entry name" value="G6P_Isomerase"/>
</dbReference>
<dbReference type="InterPro" id="IPR046348">
    <property type="entry name" value="SIS_dom_sf"/>
</dbReference>
<comment type="function">
    <text evidence="7">Catalyzes the reversible isomerization of glucose-6-phosphate to fructose-6-phosphate.</text>
</comment>
<dbReference type="UniPathway" id="UPA00138"/>
<dbReference type="RefSeq" id="WP_058527112.1">
    <property type="nucleotide sequence ID" value="NZ_CAAAHY010000014.1"/>
</dbReference>
<dbReference type="GO" id="GO:0097367">
    <property type="term" value="F:carbohydrate derivative binding"/>
    <property type="evidence" value="ECO:0007669"/>
    <property type="project" value="InterPro"/>
</dbReference>
<evidence type="ECO:0000256" key="8">
    <source>
        <dbReference type="RuleBase" id="RU000612"/>
    </source>
</evidence>
<evidence type="ECO:0000313" key="10">
    <source>
        <dbReference type="Proteomes" id="UP000054773"/>
    </source>
</evidence>
<evidence type="ECO:0000313" key="9">
    <source>
        <dbReference type="EMBL" id="KTC95671.1"/>
    </source>
</evidence>
<dbReference type="InterPro" id="IPR018189">
    <property type="entry name" value="Phosphoglucose_isomerase_CS"/>
</dbReference>
<dbReference type="NCBIfam" id="NF001211">
    <property type="entry name" value="PRK00179.1"/>
    <property type="match status" value="1"/>
</dbReference>
<dbReference type="GO" id="GO:0006094">
    <property type="term" value="P:gluconeogenesis"/>
    <property type="evidence" value="ECO:0007669"/>
    <property type="project" value="UniProtKB-UniRule"/>
</dbReference>
<dbReference type="GO" id="GO:0005829">
    <property type="term" value="C:cytosol"/>
    <property type="evidence" value="ECO:0007669"/>
    <property type="project" value="TreeGrafter"/>
</dbReference>
<dbReference type="STRING" id="448.Lery_1966"/>
<dbReference type="CDD" id="cd05016">
    <property type="entry name" value="SIS_PGI_2"/>
    <property type="match status" value="1"/>
</dbReference>
<dbReference type="HAMAP" id="MF_00473">
    <property type="entry name" value="G6P_isomerase"/>
    <property type="match status" value="1"/>
</dbReference>
<protein>
    <recommendedName>
        <fullName evidence="7">Glucose-6-phosphate isomerase</fullName>
        <shortName evidence="7">GPI</shortName>
        <ecNumber evidence="7">5.3.1.9</ecNumber>
    </recommendedName>
    <alternativeName>
        <fullName evidence="7">Phosphoglucose isomerase</fullName>
        <shortName evidence="7">PGI</shortName>
    </alternativeName>
    <alternativeName>
        <fullName evidence="7">Phosphohexose isomerase</fullName>
        <shortName evidence="7">PHI</shortName>
    </alternativeName>
</protein>
<gene>
    <name evidence="9" type="primary">gpi</name>
    <name evidence="7" type="synonym">pgi</name>
    <name evidence="9" type="ORF">Lery_1966</name>
</gene>
<dbReference type="PANTHER" id="PTHR11469:SF1">
    <property type="entry name" value="GLUCOSE-6-PHOSPHATE ISOMERASE"/>
    <property type="match status" value="1"/>
</dbReference>
<dbReference type="Pfam" id="PF00342">
    <property type="entry name" value="PGI"/>
    <property type="match status" value="1"/>
</dbReference>
<proteinExistence type="inferred from homology"/>
<dbReference type="PRINTS" id="PR00662">
    <property type="entry name" value="G6PISOMERASE"/>
</dbReference>
<dbReference type="EC" id="5.3.1.9" evidence="7"/>
<dbReference type="InterPro" id="IPR035476">
    <property type="entry name" value="SIS_PGI_1"/>
</dbReference>
<dbReference type="CDD" id="cd05015">
    <property type="entry name" value="SIS_PGI_1"/>
    <property type="match status" value="1"/>
</dbReference>
<evidence type="ECO:0000256" key="1">
    <source>
        <dbReference type="ARBA" id="ARBA00004926"/>
    </source>
</evidence>
<evidence type="ECO:0000256" key="5">
    <source>
        <dbReference type="ARBA" id="ARBA00023235"/>
    </source>
</evidence>
<keyword evidence="7" id="KW-0963">Cytoplasm</keyword>
<dbReference type="PATRIC" id="fig|448.7.peg.2063"/>
<feature type="active site" description="Proton donor" evidence="7">
    <location>
        <position position="347"/>
    </location>
</feature>
<comment type="pathway">
    <text evidence="1 7 8">Carbohydrate degradation; glycolysis; D-glyceraldehyde 3-phosphate and glycerone phosphate from D-glucose: step 2/4.</text>
</comment>
<feature type="active site" evidence="7">
    <location>
        <position position="378"/>
    </location>
</feature>
<dbReference type="PROSITE" id="PS00765">
    <property type="entry name" value="P_GLUCOSE_ISOMERASE_1"/>
    <property type="match status" value="1"/>
</dbReference>
<name>A0A0W0TJ80_LEGER</name>
<feature type="active site" evidence="7">
    <location>
        <position position="482"/>
    </location>
</feature>
<evidence type="ECO:0000256" key="3">
    <source>
        <dbReference type="ARBA" id="ARBA00022432"/>
    </source>
</evidence>
<organism evidence="9 10">
    <name type="scientific">Legionella erythra</name>
    <dbReference type="NCBI Taxonomy" id="448"/>
    <lineage>
        <taxon>Bacteria</taxon>
        <taxon>Pseudomonadati</taxon>
        <taxon>Pseudomonadota</taxon>
        <taxon>Gammaproteobacteria</taxon>
        <taxon>Legionellales</taxon>
        <taxon>Legionellaceae</taxon>
        <taxon>Legionella</taxon>
    </lineage>
</organism>
<comment type="caution">
    <text evidence="9">The sequence shown here is derived from an EMBL/GenBank/DDBJ whole genome shotgun (WGS) entry which is preliminary data.</text>
</comment>
<comment type="pathway">
    <text evidence="7">Carbohydrate biosynthesis; gluconeogenesis.</text>
</comment>
<dbReference type="InterPro" id="IPR035482">
    <property type="entry name" value="SIS_PGI_2"/>
</dbReference>
<accession>A0A0W0TJ80</accession>
<keyword evidence="4 7" id="KW-0324">Glycolysis</keyword>
<dbReference type="Proteomes" id="UP000054773">
    <property type="component" value="Unassembled WGS sequence"/>
</dbReference>
<dbReference type="SUPFAM" id="SSF53697">
    <property type="entry name" value="SIS domain"/>
    <property type="match status" value="1"/>
</dbReference>
<evidence type="ECO:0000256" key="2">
    <source>
        <dbReference type="ARBA" id="ARBA00006604"/>
    </source>
</evidence>
<reference evidence="9 10" key="1">
    <citation type="submission" date="2015-11" db="EMBL/GenBank/DDBJ databases">
        <title>Genomic analysis of 38 Legionella species identifies large and diverse effector repertoires.</title>
        <authorList>
            <person name="Burstein D."/>
            <person name="Amaro F."/>
            <person name="Zusman T."/>
            <person name="Lifshitz Z."/>
            <person name="Cohen O."/>
            <person name="Gilbert J.A."/>
            <person name="Pupko T."/>
            <person name="Shuman H.A."/>
            <person name="Segal G."/>
        </authorList>
    </citation>
    <scope>NUCLEOTIDE SEQUENCE [LARGE SCALE GENOMIC DNA]</scope>
    <source>
        <strain evidence="9 10">SE-32A-C8</strain>
    </source>
</reference>
<keyword evidence="5 7" id="KW-0413">Isomerase</keyword>
<evidence type="ECO:0000256" key="7">
    <source>
        <dbReference type="HAMAP-Rule" id="MF_00473"/>
    </source>
</evidence>
<dbReference type="GO" id="GO:0006096">
    <property type="term" value="P:glycolytic process"/>
    <property type="evidence" value="ECO:0007669"/>
    <property type="project" value="UniProtKB-UniRule"/>
</dbReference>
<dbReference type="GO" id="GO:0004347">
    <property type="term" value="F:glucose-6-phosphate isomerase activity"/>
    <property type="evidence" value="ECO:0007669"/>
    <property type="project" value="UniProtKB-UniRule"/>
</dbReference>
<dbReference type="PROSITE" id="PS51463">
    <property type="entry name" value="P_GLUCOSE_ISOMERASE_3"/>
    <property type="match status" value="1"/>
</dbReference>
<dbReference type="PROSITE" id="PS00174">
    <property type="entry name" value="P_GLUCOSE_ISOMERASE_2"/>
    <property type="match status" value="1"/>
</dbReference>
<keyword evidence="10" id="KW-1185">Reference proteome</keyword>
<evidence type="ECO:0000256" key="6">
    <source>
        <dbReference type="ARBA" id="ARBA00029321"/>
    </source>
</evidence>
<evidence type="ECO:0000256" key="4">
    <source>
        <dbReference type="ARBA" id="ARBA00023152"/>
    </source>
</evidence>
<dbReference type="GO" id="GO:0048029">
    <property type="term" value="F:monosaccharide binding"/>
    <property type="evidence" value="ECO:0007669"/>
    <property type="project" value="TreeGrafter"/>
</dbReference>
<comment type="catalytic activity">
    <reaction evidence="6 7 8">
        <text>alpha-D-glucose 6-phosphate = beta-D-fructose 6-phosphate</text>
        <dbReference type="Rhea" id="RHEA:11816"/>
        <dbReference type="ChEBI" id="CHEBI:57634"/>
        <dbReference type="ChEBI" id="CHEBI:58225"/>
        <dbReference type="EC" id="5.3.1.9"/>
    </reaction>
</comment>
<comment type="subcellular location">
    <subcellularLocation>
        <location evidence="7">Cytoplasm</location>
    </subcellularLocation>
</comment>
<dbReference type="PANTHER" id="PTHR11469">
    <property type="entry name" value="GLUCOSE-6-PHOSPHATE ISOMERASE"/>
    <property type="match status" value="1"/>
</dbReference>
<dbReference type="Gene3D" id="3.40.50.10490">
    <property type="entry name" value="Glucose-6-phosphate isomerase like protein, domain 1"/>
    <property type="match status" value="2"/>
</dbReference>
<dbReference type="GO" id="GO:0051156">
    <property type="term" value="P:glucose 6-phosphate metabolic process"/>
    <property type="evidence" value="ECO:0007669"/>
    <property type="project" value="TreeGrafter"/>
</dbReference>
<sequence length="488" mass="55104">MMQLTKLNAWINLQNQVKSIHQTSIPELKKIHPNRHQELIVSNRLITLDLTNQRINQPILQGLLELAEARKLREHIQQLVQGDKVNRSENKPALHTALRQLQDDPVIVDGRNILNDIHEAREQSRQYAETIRQGKWLGFSGKAIKDIVNIGIGGSDLGPQFCIDALKPYTARHLRYHFISDVDPLSFDSVVAQLDPETTLFIISSKSFTTRETLYNTNKAIAWIGDRSRMDKHFIAVTANIPKTKTLGFNHTLPIWNWVGGRYSLCSAINLITMIAIGYEHFIDILAGAFSMDQHFLHTDFSQNMPVLLALAGIWNINFLDINNLLLLTYSQRLAYFPHYIQQLDMESNGKSINHAGERVNYHTGPIVWGGLGNQAQHSYFQLLCQGTHRVAIDALTIKENDGELINQSCDMKVTVLTQGVESDTSPHAAIPGNVPLTRITLEACSPFAIGELIALYEHKIYTQSVIWDINPFDQPGVESAKQYCFAE</sequence>
<dbReference type="OrthoDB" id="140919at2"/>
<dbReference type="UniPathway" id="UPA00109">
    <property type="reaction ID" value="UER00181"/>
</dbReference>
<dbReference type="EMBL" id="LNYA01000032">
    <property type="protein sequence ID" value="KTC95671.1"/>
    <property type="molecule type" value="Genomic_DNA"/>
</dbReference>
<keyword evidence="3 7" id="KW-0312">Gluconeogenesis</keyword>
<comment type="similarity">
    <text evidence="2 7 8">Belongs to the GPI family.</text>
</comment>
<dbReference type="AlphaFoldDB" id="A0A0W0TJ80"/>